<name>A0A6A5Z3N6_9PLEO</name>
<proteinExistence type="predicted"/>
<dbReference type="InterPro" id="IPR006569">
    <property type="entry name" value="CID_dom"/>
</dbReference>
<dbReference type="PANTHER" id="PTHR12460:SF0">
    <property type="entry name" value="CID DOMAIN-CONTAINING PROTEIN-RELATED"/>
    <property type="match status" value="1"/>
</dbReference>
<dbReference type="InterPro" id="IPR008942">
    <property type="entry name" value="ENTH_VHS"/>
</dbReference>
<reference evidence="3" key="1">
    <citation type="journal article" date="2020" name="Stud. Mycol.">
        <title>101 Dothideomycetes genomes: a test case for predicting lifestyles and emergence of pathogens.</title>
        <authorList>
            <person name="Haridas S."/>
            <person name="Albert R."/>
            <person name="Binder M."/>
            <person name="Bloem J."/>
            <person name="Labutti K."/>
            <person name="Salamov A."/>
            <person name="Andreopoulos B."/>
            <person name="Baker S."/>
            <person name="Barry K."/>
            <person name="Bills G."/>
            <person name="Bluhm B."/>
            <person name="Cannon C."/>
            <person name="Castanera R."/>
            <person name="Culley D."/>
            <person name="Daum C."/>
            <person name="Ezra D."/>
            <person name="Gonzalez J."/>
            <person name="Henrissat B."/>
            <person name="Kuo A."/>
            <person name="Liang C."/>
            <person name="Lipzen A."/>
            <person name="Lutzoni F."/>
            <person name="Magnuson J."/>
            <person name="Mondo S."/>
            <person name="Nolan M."/>
            <person name="Ohm R."/>
            <person name="Pangilinan J."/>
            <person name="Park H.-J."/>
            <person name="Ramirez L."/>
            <person name="Alfaro M."/>
            <person name="Sun H."/>
            <person name="Tritt A."/>
            <person name="Yoshinaga Y."/>
            <person name="Zwiers L.-H."/>
            <person name="Turgeon B."/>
            <person name="Goodwin S."/>
            <person name="Spatafora J."/>
            <person name="Crous P."/>
            <person name="Grigoriev I."/>
        </authorList>
    </citation>
    <scope>NUCLEOTIDE SEQUENCE</scope>
    <source>
        <strain evidence="3">CBS 627.86</strain>
    </source>
</reference>
<protein>
    <submittedName>
        <fullName evidence="3">RNA polymerase II-binding domain-containing protein</fullName>
    </submittedName>
</protein>
<dbReference type="SUPFAM" id="SSF48464">
    <property type="entry name" value="ENTH/VHS domain"/>
    <property type="match status" value="1"/>
</dbReference>
<dbReference type="PROSITE" id="PS51391">
    <property type="entry name" value="CID"/>
    <property type="match status" value="1"/>
</dbReference>
<dbReference type="CDD" id="cd17003">
    <property type="entry name" value="CID_Rtt103"/>
    <property type="match status" value="1"/>
</dbReference>
<feature type="region of interest" description="Disordered" evidence="1">
    <location>
        <begin position="290"/>
        <end position="309"/>
    </location>
</feature>
<organism evidence="3 4">
    <name type="scientific">Lophiotrema nucula</name>
    <dbReference type="NCBI Taxonomy" id="690887"/>
    <lineage>
        <taxon>Eukaryota</taxon>
        <taxon>Fungi</taxon>
        <taxon>Dikarya</taxon>
        <taxon>Ascomycota</taxon>
        <taxon>Pezizomycotina</taxon>
        <taxon>Dothideomycetes</taxon>
        <taxon>Pleosporomycetidae</taxon>
        <taxon>Pleosporales</taxon>
        <taxon>Lophiotremataceae</taxon>
        <taxon>Lophiotrema</taxon>
    </lineage>
</organism>
<dbReference type="FunFam" id="1.25.40.90:FF:000030">
    <property type="entry name" value="DUF618 domain protein"/>
    <property type="match status" value="1"/>
</dbReference>
<feature type="domain" description="CID" evidence="2">
    <location>
        <begin position="1"/>
        <end position="133"/>
    </location>
</feature>
<dbReference type="PANTHER" id="PTHR12460">
    <property type="entry name" value="CYCLIN-DEPENDENT KINASE INHIBITOR-RELATED PROTEIN"/>
    <property type="match status" value="1"/>
</dbReference>
<dbReference type="GO" id="GO:0031124">
    <property type="term" value="P:mRNA 3'-end processing"/>
    <property type="evidence" value="ECO:0007669"/>
    <property type="project" value="InterPro"/>
</dbReference>
<evidence type="ECO:0000259" key="2">
    <source>
        <dbReference type="PROSITE" id="PS51391"/>
    </source>
</evidence>
<dbReference type="SMART" id="SM00582">
    <property type="entry name" value="RPR"/>
    <property type="match status" value="1"/>
</dbReference>
<dbReference type="AlphaFoldDB" id="A0A6A5Z3N6"/>
<dbReference type="EMBL" id="ML977326">
    <property type="protein sequence ID" value="KAF2114030.1"/>
    <property type="molecule type" value="Genomic_DNA"/>
</dbReference>
<dbReference type="InterPro" id="IPR047883">
    <property type="entry name" value="Rtt103-like_CID"/>
</dbReference>
<feature type="region of interest" description="Disordered" evidence="1">
    <location>
        <begin position="171"/>
        <end position="196"/>
    </location>
</feature>
<evidence type="ECO:0000313" key="3">
    <source>
        <dbReference type="EMBL" id="KAF2114030.1"/>
    </source>
</evidence>
<dbReference type="Proteomes" id="UP000799770">
    <property type="component" value="Unassembled WGS sequence"/>
</dbReference>
<gene>
    <name evidence="3" type="ORF">BDV96DRAFT_522644</name>
</gene>
<accession>A0A6A5Z3N6</accession>
<sequence length="434" mass="46615">MAFTDDAVRAKLSSLNETQDSIVTVSQWIMFHRRHADRTAQLWLQRIKESTPSKKLTLIYLANEIVQQSKIRKKDEFVRAYDPIIVDATTAAYKGSSSDVQNKIRRVVEVWRQRQVFRPQIQDQIEREIDALDKTRSSRKPALGGSLFSSSSVPLELSSVAPLATALQKSDAHAKPSTASANEDYAKLTNPSTPIPSPPMHAAALSALVKKLATAEGAVAESIKARQALIAGLEKLLETNKTKLSKEQNDLADISTRKSAIESRTKEVEDAIIRGLSSAETAAISSAPLPMVPKSAAPERPDIEELTPPPMESFTPVGSPKGDMPDDVFQPAISTPIQPIAVPAPPNASAISPAATAIGQVNVHPAADLLSSLTTSRQDDAGVGNGIVHGYGGQIGDRTLKKRKMSRSVGEDEYAAFAGDGDMDNIDADLGSLI</sequence>
<keyword evidence="4" id="KW-1185">Reference proteome</keyword>
<dbReference type="OrthoDB" id="10069473at2759"/>
<evidence type="ECO:0000313" key="4">
    <source>
        <dbReference type="Proteomes" id="UP000799770"/>
    </source>
</evidence>
<evidence type="ECO:0000256" key="1">
    <source>
        <dbReference type="SAM" id="MobiDB-lite"/>
    </source>
</evidence>
<dbReference type="Pfam" id="PF04818">
    <property type="entry name" value="CID"/>
    <property type="match status" value="1"/>
</dbReference>
<dbReference type="GO" id="GO:0099122">
    <property type="term" value="F:RNA polymerase II C-terminal domain binding"/>
    <property type="evidence" value="ECO:0007669"/>
    <property type="project" value="InterPro"/>
</dbReference>
<dbReference type="Gene3D" id="1.25.40.90">
    <property type="match status" value="1"/>
</dbReference>